<dbReference type="AlphaFoldDB" id="A0A382X3Q3"/>
<evidence type="ECO:0000259" key="2">
    <source>
        <dbReference type="Pfam" id="PF05228"/>
    </source>
</evidence>
<protein>
    <recommendedName>
        <fullName evidence="2">CHASE4 domain-containing protein</fullName>
    </recommendedName>
</protein>
<feature type="transmembrane region" description="Helical" evidence="1">
    <location>
        <begin position="9"/>
        <end position="32"/>
    </location>
</feature>
<gene>
    <name evidence="3" type="ORF">METZ01_LOCUS417862</name>
</gene>
<proteinExistence type="predicted"/>
<evidence type="ECO:0000313" key="3">
    <source>
        <dbReference type="EMBL" id="SVD65008.1"/>
    </source>
</evidence>
<keyword evidence="1" id="KW-0472">Membrane</keyword>
<name>A0A382X3Q3_9ZZZZ</name>
<dbReference type="InterPro" id="IPR007892">
    <property type="entry name" value="CHASE4"/>
</dbReference>
<reference evidence="3" key="1">
    <citation type="submission" date="2018-05" db="EMBL/GenBank/DDBJ databases">
        <authorList>
            <person name="Lanie J.A."/>
            <person name="Ng W.-L."/>
            <person name="Kazmierczak K.M."/>
            <person name="Andrzejewski T.M."/>
            <person name="Davidsen T.M."/>
            <person name="Wayne K.J."/>
            <person name="Tettelin H."/>
            <person name="Glass J.I."/>
            <person name="Rusch D."/>
            <person name="Podicherti R."/>
            <person name="Tsui H.-C.T."/>
            <person name="Winkler M.E."/>
        </authorList>
    </citation>
    <scope>NUCLEOTIDE SEQUENCE</scope>
</reference>
<keyword evidence="1" id="KW-0812">Transmembrane</keyword>
<feature type="domain" description="CHASE4" evidence="2">
    <location>
        <begin position="100"/>
        <end position="212"/>
    </location>
</feature>
<keyword evidence="1" id="KW-1133">Transmembrane helix</keyword>
<feature type="non-terminal residue" evidence="3">
    <location>
        <position position="251"/>
    </location>
</feature>
<organism evidence="3">
    <name type="scientific">marine metagenome</name>
    <dbReference type="NCBI Taxonomy" id="408172"/>
    <lineage>
        <taxon>unclassified sequences</taxon>
        <taxon>metagenomes</taxon>
        <taxon>ecological metagenomes</taxon>
    </lineage>
</organism>
<accession>A0A382X3Q3</accession>
<evidence type="ECO:0000256" key="1">
    <source>
        <dbReference type="SAM" id="Phobius"/>
    </source>
</evidence>
<dbReference type="Pfam" id="PF05228">
    <property type="entry name" value="CHASE4"/>
    <property type="match status" value="1"/>
</dbReference>
<sequence>MLRSLKLKLFLLISLILLITVLVFLVVTSWFIDVNQQENLLASFDRTESVVDTLIETQRFNLFKQTEFIGLSPSLTQGLEGNQGPVDSGVDDGEVDSFLNVVETLQEQLSLPILDVVDRDMNLLVSLYELENAHPLSEEAYDEESQYAVVALDALDGIPGTSLVLLDGQLALISGAPIGDPDEPSGVVILGKFLDDGFASQVSRLTNTDVAFLSERTLIGSSLREEHRASILGDLKDLYNQEVTDDGTSPD</sequence>
<dbReference type="EMBL" id="UINC01164255">
    <property type="protein sequence ID" value="SVD65008.1"/>
    <property type="molecule type" value="Genomic_DNA"/>
</dbReference>